<protein>
    <recommendedName>
        <fullName evidence="5">Endoplasmic reticulum oxidoreductin</fullName>
    </recommendedName>
</protein>
<evidence type="ECO:0000256" key="2">
    <source>
        <dbReference type="SAM" id="Phobius"/>
    </source>
</evidence>
<name>A0A8S1KUE9_PARPR</name>
<dbReference type="GO" id="GO:0015035">
    <property type="term" value="F:protein-disulfide reductase activity"/>
    <property type="evidence" value="ECO:0007669"/>
    <property type="project" value="InterPro"/>
</dbReference>
<comment type="caution">
    <text evidence="3">The sequence shown here is derived from an EMBL/GenBank/DDBJ whole genome shotgun (WGS) entry which is preliminary data.</text>
</comment>
<dbReference type="GO" id="GO:0071949">
    <property type="term" value="F:FAD binding"/>
    <property type="evidence" value="ECO:0007669"/>
    <property type="project" value="InterPro"/>
</dbReference>
<keyword evidence="4" id="KW-1185">Reference proteome</keyword>
<feature type="region of interest" description="Disordered" evidence="1">
    <location>
        <begin position="459"/>
        <end position="478"/>
    </location>
</feature>
<dbReference type="Pfam" id="PF04137">
    <property type="entry name" value="ERO1"/>
    <property type="match status" value="1"/>
</dbReference>
<dbReference type="InterPro" id="IPR007266">
    <property type="entry name" value="Ero1"/>
</dbReference>
<proteinExistence type="predicted"/>
<reference evidence="3" key="1">
    <citation type="submission" date="2021-01" db="EMBL/GenBank/DDBJ databases">
        <authorList>
            <consortium name="Genoscope - CEA"/>
            <person name="William W."/>
        </authorList>
    </citation>
    <scope>NUCLEOTIDE SEQUENCE</scope>
</reference>
<dbReference type="EMBL" id="CAJJDM010000023">
    <property type="protein sequence ID" value="CAD8057183.1"/>
    <property type="molecule type" value="Genomic_DNA"/>
</dbReference>
<dbReference type="GO" id="GO:0005789">
    <property type="term" value="C:endoplasmic reticulum membrane"/>
    <property type="evidence" value="ECO:0007669"/>
    <property type="project" value="TreeGrafter"/>
</dbReference>
<dbReference type="PANTHER" id="PTHR12613:SF0">
    <property type="entry name" value="ERO1-LIKE PROTEIN"/>
    <property type="match status" value="1"/>
</dbReference>
<gene>
    <name evidence="3" type="ORF">PPRIM_AZ9-3.1.T0250311</name>
</gene>
<dbReference type="GO" id="GO:0034975">
    <property type="term" value="P:protein folding in endoplasmic reticulum"/>
    <property type="evidence" value="ECO:0007669"/>
    <property type="project" value="InterPro"/>
</dbReference>
<keyword evidence="2" id="KW-0812">Transmembrane</keyword>
<keyword evidence="2" id="KW-1133">Transmembrane helix</keyword>
<dbReference type="PANTHER" id="PTHR12613">
    <property type="entry name" value="ERO1-RELATED"/>
    <property type="match status" value="1"/>
</dbReference>
<dbReference type="GO" id="GO:0016972">
    <property type="term" value="F:thiol oxidase activity"/>
    <property type="evidence" value="ECO:0007669"/>
    <property type="project" value="InterPro"/>
</dbReference>
<accession>A0A8S1KUE9</accession>
<dbReference type="OMA" id="PCGIRSE"/>
<organism evidence="3 4">
    <name type="scientific">Paramecium primaurelia</name>
    <dbReference type="NCBI Taxonomy" id="5886"/>
    <lineage>
        <taxon>Eukaryota</taxon>
        <taxon>Sar</taxon>
        <taxon>Alveolata</taxon>
        <taxon>Ciliophora</taxon>
        <taxon>Intramacronucleata</taxon>
        <taxon>Oligohymenophorea</taxon>
        <taxon>Peniculida</taxon>
        <taxon>Parameciidae</taxon>
        <taxon>Paramecium</taxon>
    </lineage>
</organism>
<dbReference type="AlphaFoldDB" id="A0A8S1KUE9"/>
<evidence type="ECO:0008006" key="5">
    <source>
        <dbReference type="Google" id="ProtNLM"/>
    </source>
</evidence>
<feature type="transmembrane region" description="Helical" evidence="2">
    <location>
        <begin position="37"/>
        <end position="57"/>
    </location>
</feature>
<evidence type="ECO:0000313" key="4">
    <source>
        <dbReference type="Proteomes" id="UP000688137"/>
    </source>
</evidence>
<evidence type="ECO:0000313" key="3">
    <source>
        <dbReference type="EMBL" id="CAD8057183.1"/>
    </source>
</evidence>
<keyword evidence="2" id="KW-0472">Membrane</keyword>
<feature type="transmembrane region" description="Helical" evidence="2">
    <location>
        <begin position="421"/>
        <end position="443"/>
    </location>
</feature>
<evidence type="ECO:0000256" key="1">
    <source>
        <dbReference type="SAM" id="MobiDB-lite"/>
    </source>
</evidence>
<sequence>MQTEREEFVDELTQLKMERSKRRQRKEWELKMMGKCITWLIYAYAAGIIITGLRYIILDKNFKYEGIVEDSCQDFKTLKSVNDQIFPLLDELTYKKYFKIFRVNLENECPFSIGEYICTSKKCVICTCNTSEIPSNWLSPTSSFINQPKDNFAFWDTERYLSPSEWIWHVEDVENDKGVYVDLKLNPEAFTGYQGQHIWDAIYKENCYQGSLNDMCKEKRALNKLVQGLHTSISTQLSEFYVDLSTNKTYPNYPLYFERVGNHPERIRNLFFLYSVLLRAVILATPGIQNHDINSMSFEEDTRSKYLLNNILSLGNNQCSKPFDEQQFFNQITFDQKKDYQRYIHNISRIMDCVECQKCRVFGKMQTYGLGTALKILFSESPSEFSGKLKRNELVALINTFGKVSSSVKSIDLMFERRARFYYNLILTIGIVGGVFIIFMVAIRKIYSEMDKKIQNMFKGIPSDNPQKVNKNTKSKRD</sequence>
<dbReference type="Proteomes" id="UP000688137">
    <property type="component" value="Unassembled WGS sequence"/>
</dbReference>